<dbReference type="Gene3D" id="3.30.160.60">
    <property type="entry name" value="Classic Zinc Finger"/>
    <property type="match status" value="1"/>
</dbReference>
<dbReference type="PROSITE" id="PS50157">
    <property type="entry name" value="ZINC_FINGER_C2H2_2"/>
    <property type="match status" value="1"/>
</dbReference>
<dbReference type="InterPro" id="IPR013087">
    <property type="entry name" value="Znf_C2H2_type"/>
</dbReference>
<sequence length="695" mass="78285">MFCTVSFRLIDLVSFQMSSGMCDRVVKEGASPGMDVEYVELEVPISGWACTQCRMEYSGCRRLMKHLREQHSLSVRFKCSKCGRLGDNYLSATIHHAKCVSKPESPPLENPYLCPECRTPFVSKRAMTQHRRHRHIQALNSERLQAITTPKALARNRVWAPSEVTRFTEAMQEEISMTKNRLSALTTVFPGKTEMQILNKWKALRRSQLKQQRLASPVQVPLSVGTEDQPSPNPTSKKCGHKWPVVIGRSWKSVLGSTEKLIENIRRLDPVGTLDHMPKRGKRQGGRATLSHQRRKRRFAEVQRMWDLVPYKLAELVLDGDGSRALPDKEVAFKHFKNLFEMPNDRCVPLGFVRRANDCQPPKPITDEEVLAVIKRCRIKGAAGPDDLRPVGLKRALKRGVERELFALFSLWLKCRRVPARQCEHRTVLIPKNGATPQDMGTWRPITLGNLLLRLFTSILAKRIASEAPFNEIQRGFVPCDGITENIFLFARCLKEGSSQSDATAIVLLDFARAFDSVGHTHIFTALDRLGTCDAYTEVFRYLYAKASTRLQIGGVHTEAIQFKRGVMQGNPASTELFKAAIDPLICSLQKSGDGITLRGAPKKLGCLGFADDMIVLAESIEGMKRQLAIVSDFCMSFGMKLNVRKCKSLLLRRGSECMVVDDTVNWHIGEEIVPQVPVDGVMRYLGVDFTSYRA</sequence>
<keyword evidence="6" id="KW-1185">Reference proteome</keyword>
<keyword evidence="1" id="KW-0479">Metal-binding</keyword>
<keyword evidence="1" id="KW-0863">Zinc-finger</keyword>
<dbReference type="GO" id="GO:0071897">
    <property type="term" value="P:DNA biosynthetic process"/>
    <property type="evidence" value="ECO:0007669"/>
    <property type="project" value="UniProtKB-ARBA"/>
</dbReference>
<gene>
    <name evidence="5" type="ORF">CDAR_2571</name>
</gene>
<dbReference type="CDD" id="cd01650">
    <property type="entry name" value="RT_nLTR_like"/>
    <property type="match status" value="1"/>
</dbReference>
<protein>
    <submittedName>
        <fullName evidence="5">Retrovirus-related Pol polyprotein from type-1 retrotransposable element R2</fullName>
    </submittedName>
</protein>
<dbReference type="PANTHER" id="PTHR19446">
    <property type="entry name" value="REVERSE TRANSCRIPTASES"/>
    <property type="match status" value="1"/>
</dbReference>
<feature type="region of interest" description="Disordered" evidence="2">
    <location>
        <begin position="272"/>
        <end position="294"/>
    </location>
</feature>
<reference evidence="5 6" key="1">
    <citation type="submission" date="2021-06" db="EMBL/GenBank/DDBJ databases">
        <title>Caerostris darwini draft genome.</title>
        <authorList>
            <person name="Kono N."/>
            <person name="Arakawa K."/>
        </authorList>
    </citation>
    <scope>NUCLEOTIDE SEQUENCE [LARGE SCALE GENOMIC DNA]</scope>
</reference>
<keyword evidence="1" id="KW-0862">Zinc</keyword>
<evidence type="ECO:0000313" key="5">
    <source>
        <dbReference type="EMBL" id="GIX77388.1"/>
    </source>
</evidence>
<evidence type="ECO:0000313" key="6">
    <source>
        <dbReference type="Proteomes" id="UP001054837"/>
    </source>
</evidence>
<dbReference type="SUPFAM" id="SSF56672">
    <property type="entry name" value="DNA/RNA polymerases"/>
    <property type="match status" value="1"/>
</dbReference>
<accession>A0AAV4N070</accession>
<evidence type="ECO:0000256" key="2">
    <source>
        <dbReference type="SAM" id="MobiDB-lite"/>
    </source>
</evidence>
<dbReference type="SMART" id="SM00355">
    <property type="entry name" value="ZnF_C2H2"/>
    <property type="match status" value="2"/>
</dbReference>
<proteinExistence type="predicted"/>
<feature type="region of interest" description="Disordered" evidence="2">
    <location>
        <begin position="220"/>
        <end position="241"/>
    </location>
</feature>
<dbReference type="AlphaFoldDB" id="A0AAV4N070"/>
<feature type="compositionally biased region" description="Polar residues" evidence="2">
    <location>
        <begin position="226"/>
        <end position="236"/>
    </location>
</feature>
<feature type="domain" description="C2H2-type" evidence="3">
    <location>
        <begin position="112"/>
        <end position="135"/>
    </location>
</feature>
<dbReference type="GO" id="GO:0008270">
    <property type="term" value="F:zinc ion binding"/>
    <property type="evidence" value="ECO:0007669"/>
    <property type="project" value="UniProtKB-KW"/>
</dbReference>
<organism evidence="5 6">
    <name type="scientific">Caerostris darwini</name>
    <dbReference type="NCBI Taxonomy" id="1538125"/>
    <lineage>
        <taxon>Eukaryota</taxon>
        <taxon>Metazoa</taxon>
        <taxon>Ecdysozoa</taxon>
        <taxon>Arthropoda</taxon>
        <taxon>Chelicerata</taxon>
        <taxon>Arachnida</taxon>
        <taxon>Araneae</taxon>
        <taxon>Araneomorphae</taxon>
        <taxon>Entelegynae</taxon>
        <taxon>Araneoidea</taxon>
        <taxon>Araneidae</taxon>
        <taxon>Caerostris</taxon>
    </lineage>
</organism>
<dbReference type="PROSITE" id="PS50878">
    <property type="entry name" value="RT_POL"/>
    <property type="match status" value="1"/>
</dbReference>
<evidence type="ECO:0000259" key="4">
    <source>
        <dbReference type="PROSITE" id="PS50878"/>
    </source>
</evidence>
<dbReference type="EMBL" id="BPLQ01001011">
    <property type="protein sequence ID" value="GIX77388.1"/>
    <property type="molecule type" value="Genomic_DNA"/>
</dbReference>
<evidence type="ECO:0000256" key="1">
    <source>
        <dbReference type="PROSITE-ProRule" id="PRU00042"/>
    </source>
</evidence>
<dbReference type="PROSITE" id="PS00028">
    <property type="entry name" value="ZINC_FINGER_C2H2_1"/>
    <property type="match status" value="2"/>
</dbReference>
<dbReference type="Proteomes" id="UP001054837">
    <property type="component" value="Unassembled WGS sequence"/>
</dbReference>
<name>A0AAV4N070_9ARAC</name>
<dbReference type="InterPro" id="IPR043502">
    <property type="entry name" value="DNA/RNA_pol_sf"/>
</dbReference>
<feature type="domain" description="Reverse transcriptase" evidence="4">
    <location>
        <begin position="411"/>
        <end position="690"/>
    </location>
</feature>
<dbReference type="Pfam" id="PF00078">
    <property type="entry name" value="RVT_1"/>
    <property type="match status" value="1"/>
</dbReference>
<evidence type="ECO:0000259" key="3">
    <source>
        <dbReference type="PROSITE" id="PS50157"/>
    </source>
</evidence>
<dbReference type="InterPro" id="IPR000477">
    <property type="entry name" value="RT_dom"/>
</dbReference>
<comment type="caution">
    <text evidence="5">The sequence shown here is derived from an EMBL/GenBank/DDBJ whole genome shotgun (WGS) entry which is preliminary data.</text>
</comment>